<dbReference type="EMBL" id="CABFKI010000004">
    <property type="protein sequence ID" value="VTU07258.1"/>
    <property type="molecule type" value="Genomic_DNA"/>
</dbReference>
<keyword evidence="1" id="KW-1133">Transmembrane helix</keyword>
<dbReference type="Gene3D" id="2.160.20.10">
    <property type="entry name" value="Single-stranded right-handed beta-helix, Pectin lyase-like"/>
    <property type="match status" value="1"/>
</dbReference>
<dbReference type="Pfam" id="PF13018">
    <property type="entry name" value="ESPR"/>
    <property type="match status" value="1"/>
</dbReference>
<keyword evidence="1" id="KW-0812">Transmembrane</keyword>
<comment type="caution">
    <text evidence="3">The sequence shown here is derived from an EMBL/GenBank/DDBJ whole genome shotgun (WGS) entry which is preliminary data.</text>
</comment>
<gene>
    <name evidence="3" type="primary">fhaB</name>
    <name evidence="3" type="ORF">SAMEA1410922_00808</name>
</gene>
<sequence length="2904" mass="312098">MNKTKFRVIFNRTLSRLVVTSELAKTADKSSPVGDGDAVKSAVRFCSVLSLSSLSFSLFCALGFVSLVVPQVALANLEIRADKTAPVNQQPIVLSTANGIPQVNIQTPNSKGLSHNKYAQFDVAEKGAILNNSRTTVQTQQGGLVTGNPYLARGEARVILNEVNSANPSQLRGYVEVAGKKADVIIANPSGIHCDGCGVINSGRTTLTTGKPQTQAGQVTGFDVEKGKVKVSGKGLDNSRVDYTEILAREAEINAGIWSNKKLTVITGENRVQRSETAATPNDDDHLKIIHTKPATNSTPQPEKYAVDVSELGGMYAGKIYLIGTEQGLGVRNAGHIGASAGEVHIDSQGRIVNKGTVNANQNIQLTGKQGIENTGKIENRQSDIILNTPADIQQNGSVVARNGNIHQTANQKIHQQGETIAKGNIHYKAPTVTTSTSSLIAAGVETKDTPNGETRTLETTSTQGKNLTVTTTGKTTLQGKNLASGKIQVNATDINLNQSQSAANFIDISATQGDIQANNATIIAHRDLTLTTPKTLQTQNSTVKAEKITTKQTALHTQNAVWEQTGKDTLTLDVLDTLQNQGGTFKTQGDLMVNATGLNNQQGRFLAEGQLTINTSNGKVDSSQGILASKQDLRLTSGELINDAGLIQSHQNVNINTQGQKLSNQQTLTEAQDKGIVALGNLTVQSNDLMNQQGRIVSGSNANIQAEQLKNLSGEILIGQDGKIHTTHLDNQAGTIASVNGNLALTNSTILNNRQGDISAKNTLSLQTLGIENQQGNITSLNNLIIDTDKRTLNNQNGTIFATHRAEINTGDINNQYGLIRADNNLALNTNQHTLDNRYTQAKQQGIVGLGKVALNGVTTLLNQQGNLYGKNELDISAQVDTNNQQGNIQSNGHLTLSTHKLDNQTGYITAHIGNITSQQINNHAVSHLGSLIYGDNLSISTQQLDNQETKATGKNLTQGIQGRKLAIQSTILNNQNGGIYSADTAAITASQRINNQQGELLSANAISIKNNGNLMVNNQNGLIQGQNAIDLTAKGLETEGTIKTAGNLSIDLKDSFTLNQAFDVGNNLTFSTQGDFTNNVKQVVGNQAAFTANHILNPAHAEISSNRTLLNTATLTNYGLLDGQENIIKTRTLDNLGTGRIYGDHLAIQADSLNNLNQDEKSATIAARDRLDLGVGTLVNRDHSLIFSLGDMAIGGQLDENNQAKGYAKFIDNGSATLEALGNGDIKTQRLLNHDLYLKLGEYHTDEHIIEYAPAKSSKRYALLNKDGSEGRLELKNNDKHDSNSYFILNNGTQIASRYWMSWDYNRHTVTSTIEYRDPANILIGGHLSLSGADLENNASNLSVGKTLLLGNNTFTRNENNNNLTAGGITLKNIDILGTIDIKDTGIWAGFGKEHRRYGVRGKKRWAVYGTGSGEINDVHPTQYFTFDKVLNEIGNEITGTNTQIASQSAVNAIALKTVTSKPTTSEQGNMTISTPSAVISGQVSALHPANLEQNMQPVLKTHLTDIRLPQASLYKINPEAPNGYLVETDPTFTDRKQWLSSDYMFNALRHDHNYVQKRLGDGFYEQRLVNEQINQLTGRRFLDNYSSDFEQYKALMDSGIYYANKFNLSLGVGLTAQQMAELTSDMVWFVNKEVTLPSGKTLTVLTPQVYLVARNLDVTPQGALISAREIVGNINGDIQNSGTIAGQNLTALSAKNIQNHGIVLGNTVNLNAEQRLINLGGKIQALDSATLIGGQGVDIASQTSRSANTDNAGNTFAHTSIDRQADIHAGGKLTVYSPKDVTVKASNLSADIIHIQGNQVELGTVTTHNKQHYNGDADNYYRLDQTQEVGSQLTAKNDVNILSENRTALRQVSVHSDKGTVVIGSTHGDVQIQAGRHQEQLSFGAKSTHHGTLQTITTVSKHDHHYDTAQGSAIDGNNVVLQANNGNVSIQGSNVVAENHLVAKAKNINIQAAENRIFEEDFEKTGKSGLMGSGGFGFSIGEKKEKVEQDRTQESAVSSQVGSLKGDTILHADNHYQQTGSVVTAVNGDVDILAKSANITAVRSDYESNYKYTYEQKGLTVSLTSPVLSAINATESAMNSLHQIGESKNNRINALAGANAFWNSFRAIEAGQAAWDALGKLSQGEIAKSGIGVSLTYGQQKSVSTSHSEGSKAISSEINAGGNVNILAHGDGENSVIHVVGSNIAGNLGTNLNADGDINIEAAKQYHQERSNNKSSGFSAGVTIGTEGIGFTAGGNYGKGYGNGDETTYTYSHVGSQNSQTNIDSGNNVTLKGAQTAGKGIKITANNLDIESIQETLDYESKQKNMSGSVTVGAGASVSASYSSSKMNAHYKSVVEQSGIYAGDDGYQVNVTHHTNLVGGVVQSSDTAENRNKNLFSTENIDYTELKNSSSYDAEGYSLNGGVSIDGDFHIPLGNNSAKQETMNNENNRDKVTETPKDKTIIDVIKGMGGTELSQNDLDKSDSNKTSDTGVKLNGLAGIFTQGNWGIAKALSTAVLGSVNRDGSETGITTSHIDTKNIKISQGDAIENQAKITELNKGNINKTVSKVNVEQIKSEFESDLATAKEFMENLNQIGDKLHYNVEKNEKNILVKYKLENCQNSAQNCVRAFELNLEELKNRDLKPEEAEVLSHMYAHGILNQNDMDRITGAIQYSGKDILNNASIVVRKPYAGLAEEMTYTLFERLRAGIDLPAIFGASNASRDQVAIWDKLNSYNAQNAETHVSLDHVAHSLGAASTKNAMNWAKSQGMDLDNTILKSYVAGTSYPITNGTILGSLTFGLLDQGYTEKAASLFKSGSIEYSVAPRDGVATGVGLPWQIGSLSFGIGNTDTTGSNDVGIPLWGMIMGDHTRAYYRDEDVIRFLNKNEDVNSILNYQKKIWQGEKVKTKIISFSNENSANIKGEK</sequence>
<feature type="domain" description="Filamentous haemagglutinin FhaB/tRNA nuclease CdiA-like TPS" evidence="2">
    <location>
        <begin position="97"/>
        <end position="217"/>
    </location>
</feature>
<keyword evidence="4" id="KW-1185">Reference proteome</keyword>
<dbReference type="NCBIfam" id="TIGR01901">
    <property type="entry name" value="adhes_NPXG"/>
    <property type="match status" value="1"/>
</dbReference>
<proteinExistence type="predicted"/>
<accession>A0ABY6TK30</accession>
<dbReference type="InterPro" id="IPR010069">
    <property type="entry name" value="CdiA_FHA1_rpt"/>
</dbReference>
<dbReference type="InterPro" id="IPR025157">
    <property type="entry name" value="Hemagglutinin_rpt"/>
</dbReference>
<dbReference type="InterPro" id="IPR012334">
    <property type="entry name" value="Pectin_lyas_fold"/>
</dbReference>
<dbReference type="GeneID" id="86155207"/>
<evidence type="ECO:0000259" key="2">
    <source>
        <dbReference type="SMART" id="SM00912"/>
    </source>
</evidence>
<dbReference type="NCBIfam" id="TIGR01731">
    <property type="entry name" value="fil_hemag_20aa"/>
    <property type="match status" value="7"/>
</dbReference>
<dbReference type="InterPro" id="IPR011050">
    <property type="entry name" value="Pectin_lyase_fold/virulence"/>
</dbReference>
<name>A0ABY6TK30_9PAST</name>
<feature type="transmembrane region" description="Helical" evidence="1">
    <location>
        <begin position="48"/>
        <end position="69"/>
    </location>
</feature>
<dbReference type="Pfam" id="PF05860">
    <property type="entry name" value="TPS"/>
    <property type="match status" value="1"/>
</dbReference>
<dbReference type="InterPro" id="IPR024973">
    <property type="entry name" value="ESPR"/>
</dbReference>
<dbReference type="SUPFAM" id="SSF51126">
    <property type="entry name" value="Pectin lyase-like"/>
    <property type="match status" value="1"/>
</dbReference>
<evidence type="ECO:0000313" key="4">
    <source>
        <dbReference type="Proteomes" id="UP000308167"/>
    </source>
</evidence>
<evidence type="ECO:0000313" key="3">
    <source>
        <dbReference type="EMBL" id="VTU07258.1"/>
    </source>
</evidence>
<evidence type="ECO:0000256" key="1">
    <source>
        <dbReference type="SAM" id="Phobius"/>
    </source>
</evidence>
<reference evidence="3 4" key="1">
    <citation type="submission" date="2019-05" db="EMBL/GenBank/DDBJ databases">
        <authorList>
            <consortium name="Pathogen Informatics"/>
        </authorList>
    </citation>
    <scope>NUCLEOTIDE SEQUENCE [LARGE SCALE GENOMIC DNA]</scope>
    <source>
        <strain evidence="3 4">NM319</strain>
    </source>
</reference>
<organism evidence="3 4">
    <name type="scientific">Actinobacillus porcinus</name>
    <dbReference type="NCBI Taxonomy" id="51048"/>
    <lineage>
        <taxon>Bacteria</taxon>
        <taxon>Pseudomonadati</taxon>
        <taxon>Pseudomonadota</taxon>
        <taxon>Gammaproteobacteria</taxon>
        <taxon>Pasteurellales</taxon>
        <taxon>Pasteurellaceae</taxon>
        <taxon>Actinobacillus</taxon>
    </lineage>
</organism>
<keyword evidence="1" id="KW-0472">Membrane</keyword>
<protein>
    <submittedName>
        <fullName evidence="3">Filamentous hemagglutinin outer membrane protein</fullName>
    </submittedName>
</protein>
<dbReference type="Pfam" id="PF13332">
    <property type="entry name" value="Fil_haemagg_2"/>
    <property type="match status" value="2"/>
</dbReference>
<dbReference type="InterPro" id="IPR008638">
    <property type="entry name" value="FhaB/CdiA-like_TPS"/>
</dbReference>
<dbReference type="Proteomes" id="UP000308167">
    <property type="component" value="Unassembled WGS sequence"/>
</dbReference>
<dbReference type="RefSeq" id="WP_135709645.1">
    <property type="nucleotide sequence ID" value="NZ_CABFKI010000004.1"/>
</dbReference>
<dbReference type="SMART" id="SM00912">
    <property type="entry name" value="Haemagg_act"/>
    <property type="match status" value="1"/>
</dbReference>